<proteinExistence type="predicted"/>
<dbReference type="Proteomes" id="UP001321479">
    <property type="component" value="Segment"/>
</dbReference>
<evidence type="ECO:0000313" key="1">
    <source>
        <dbReference type="EMBL" id="BCS83334.1"/>
    </source>
</evidence>
<name>A0ABM7NT28_9VIRU</name>
<sequence>MQNSKNISASTIKILLKSNKSINNFTTIFNEYFLPSIKIFKHFDLKIDSQIDNETDNETDNGINNKTDNKIQNNNDLSDYNFIVYITTINEIKNSISNTVENVNTMSKYLSHPKNHVFIVVDDSDNLELDDDDDLVFCDDEDNEFYCDFDKKLGEIFSDNMFDLCKISSVMAFIWLTICNDNDTIINLNEHQIDLLANILIKNSKKLSLVDKKREIKSLLKKLDTKEKLSLTGYTELSEIINPYFKFVHQKKIVCQNYLSLVSGGQKNIIEYIDTLTILIEDINNISFLKPESHSKLLENVNDILLTTLDNLYKQTRSSDKNEIYVNFLQKILNLSTKYKFIKIQKLTQTEISNLSAITVNQYIREIGRTTNLIKISAMINKISMKRQDEDYNENIDENVIGLFNKIKSNPAIIQDNISNTKDWIFYINECLKIKIPINEIIELIIEIITAKISYYNDITITNTIKNVSIIYPQCLGLFLMSNINEHFVFKKLYMILNYNMRFSGKNLISHIKSVTQQEYNDLLVLENKLLELIR</sequence>
<accession>A0ABM7NT28</accession>
<dbReference type="EMBL" id="AP024483">
    <property type="protein sequence ID" value="BCS83334.1"/>
    <property type="molecule type" value="Genomic_DNA"/>
</dbReference>
<organism evidence="1 2">
    <name type="scientific">Cotonvirus japonicus</name>
    <dbReference type="NCBI Taxonomy" id="2811091"/>
    <lineage>
        <taxon>Viruses</taxon>
        <taxon>Varidnaviria</taxon>
        <taxon>Bamfordvirae</taxon>
        <taxon>Nucleocytoviricota</taxon>
        <taxon>Megaviricetes</taxon>
        <taxon>Imitervirales</taxon>
        <taxon>Mimiviridae</taxon>
        <taxon>Megamimivirinae</taxon>
        <taxon>Cotonvirus</taxon>
        <taxon>Cotonvirus japonicum</taxon>
    </lineage>
</organism>
<reference evidence="1 2" key="1">
    <citation type="submission" date="2021-02" db="EMBL/GenBank/DDBJ databases">
        <title>Cotonvirus japonicus, which uses Golgi apparatus of host cells for its virion factory, phylogenetically links tailed tupanvirus and icosahedral mimivirus.</title>
        <authorList>
            <person name="Takahashi H."/>
            <person name="Fukaya S."/>
            <person name="Song C."/>
            <person name="Murata K."/>
            <person name="Takemura M."/>
        </authorList>
    </citation>
    <scope>NUCLEOTIDE SEQUENCE [LARGE SCALE GENOMIC DNA]</scope>
</reference>
<keyword evidence="2" id="KW-1185">Reference proteome</keyword>
<dbReference type="RefSeq" id="YP_010841942.1">
    <property type="nucleotide sequence ID" value="NC_079139.1"/>
</dbReference>
<protein>
    <submittedName>
        <fullName evidence="1">Uncharacterized protein</fullName>
    </submittedName>
</protein>
<dbReference type="GeneID" id="80558539"/>
<evidence type="ECO:0000313" key="2">
    <source>
        <dbReference type="Proteomes" id="UP001321479"/>
    </source>
</evidence>